<dbReference type="GO" id="GO:0009626">
    <property type="term" value="P:plant-type hypersensitive response"/>
    <property type="evidence" value="ECO:0007669"/>
    <property type="project" value="UniProtKB-ARBA"/>
</dbReference>
<keyword evidence="5" id="KW-1185">Reference proteome</keyword>
<sequence>LRRMVTLSYNHLPSHLKPCFLYLSIFPEDFEIQRRSLVDRWIEEGFIRARVGRTIEDVGESYFNELMNRSMILPSSRVGIDGKVKSCRVHDVIRDIMVSFSREEKNVYLIQGSGRIVAEENFRHAAYHSSKWP</sequence>
<gene>
    <name evidence="4" type="ORF">BAE44_0016517</name>
</gene>
<keyword evidence="2" id="KW-0611">Plant defense</keyword>
<dbReference type="Proteomes" id="UP000095767">
    <property type="component" value="Unassembled WGS sequence"/>
</dbReference>
<keyword evidence="1" id="KW-0677">Repeat</keyword>
<dbReference type="AlphaFoldDB" id="A0A1E5VBS4"/>
<dbReference type="STRING" id="888268.A0A1E5VBS4"/>
<dbReference type="InterPro" id="IPR058922">
    <property type="entry name" value="WHD_DRP"/>
</dbReference>
<dbReference type="OrthoDB" id="680011at2759"/>
<name>A0A1E5VBS4_9POAL</name>
<dbReference type="GO" id="GO:0002758">
    <property type="term" value="P:innate immune response-activating signaling pathway"/>
    <property type="evidence" value="ECO:0007669"/>
    <property type="project" value="UniProtKB-ARBA"/>
</dbReference>
<evidence type="ECO:0000256" key="1">
    <source>
        <dbReference type="ARBA" id="ARBA00022737"/>
    </source>
</evidence>
<protein>
    <recommendedName>
        <fullName evidence="3">Disease resistance protein winged helix domain-containing protein</fullName>
    </recommendedName>
</protein>
<reference evidence="4 5" key="1">
    <citation type="submission" date="2016-09" db="EMBL/GenBank/DDBJ databases">
        <title>The draft genome of Dichanthelium oligosanthes: A C3 panicoid grass species.</title>
        <authorList>
            <person name="Studer A.J."/>
            <person name="Schnable J.C."/>
            <person name="Brutnell T.P."/>
        </authorList>
    </citation>
    <scope>NUCLEOTIDE SEQUENCE [LARGE SCALE GENOMIC DNA]</scope>
    <source>
        <strain evidence="5">cv. Kellogg 1175</strain>
        <tissue evidence="4">Leaf</tissue>
    </source>
</reference>
<dbReference type="PANTHER" id="PTHR23155">
    <property type="entry name" value="DISEASE RESISTANCE PROTEIN RP"/>
    <property type="match status" value="1"/>
</dbReference>
<dbReference type="PANTHER" id="PTHR23155:SF963">
    <property type="entry name" value="OS06G0287000 PROTEIN"/>
    <property type="match status" value="1"/>
</dbReference>
<comment type="caution">
    <text evidence="4">The sequence shown here is derived from an EMBL/GenBank/DDBJ whole genome shotgun (WGS) entry which is preliminary data.</text>
</comment>
<evidence type="ECO:0000256" key="2">
    <source>
        <dbReference type="ARBA" id="ARBA00022821"/>
    </source>
</evidence>
<evidence type="ECO:0000313" key="4">
    <source>
        <dbReference type="EMBL" id="OEL22464.1"/>
    </source>
</evidence>
<organism evidence="4 5">
    <name type="scientific">Dichanthelium oligosanthes</name>
    <dbReference type="NCBI Taxonomy" id="888268"/>
    <lineage>
        <taxon>Eukaryota</taxon>
        <taxon>Viridiplantae</taxon>
        <taxon>Streptophyta</taxon>
        <taxon>Embryophyta</taxon>
        <taxon>Tracheophyta</taxon>
        <taxon>Spermatophyta</taxon>
        <taxon>Magnoliopsida</taxon>
        <taxon>Liliopsida</taxon>
        <taxon>Poales</taxon>
        <taxon>Poaceae</taxon>
        <taxon>PACMAD clade</taxon>
        <taxon>Panicoideae</taxon>
        <taxon>Panicodae</taxon>
        <taxon>Paniceae</taxon>
        <taxon>Dichantheliinae</taxon>
        <taxon>Dichanthelium</taxon>
    </lineage>
</organism>
<dbReference type="FunFam" id="1.10.10.10:FF:000322">
    <property type="entry name" value="Probable disease resistance protein At1g63360"/>
    <property type="match status" value="1"/>
</dbReference>
<evidence type="ECO:0000313" key="5">
    <source>
        <dbReference type="Proteomes" id="UP000095767"/>
    </source>
</evidence>
<feature type="non-terminal residue" evidence="4">
    <location>
        <position position="1"/>
    </location>
</feature>
<dbReference type="Pfam" id="PF23559">
    <property type="entry name" value="WHD_DRP"/>
    <property type="match status" value="1"/>
</dbReference>
<accession>A0A1E5VBS4</accession>
<dbReference type="Gene3D" id="1.10.10.10">
    <property type="entry name" value="Winged helix-like DNA-binding domain superfamily/Winged helix DNA-binding domain"/>
    <property type="match status" value="1"/>
</dbReference>
<feature type="domain" description="Disease resistance protein winged helix" evidence="3">
    <location>
        <begin position="25"/>
        <end position="96"/>
    </location>
</feature>
<evidence type="ECO:0000259" key="3">
    <source>
        <dbReference type="Pfam" id="PF23559"/>
    </source>
</evidence>
<dbReference type="InterPro" id="IPR036388">
    <property type="entry name" value="WH-like_DNA-bd_sf"/>
</dbReference>
<dbReference type="EMBL" id="LWDX02045278">
    <property type="protein sequence ID" value="OEL22464.1"/>
    <property type="molecule type" value="Genomic_DNA"/>
</dbReference>
<dbReference type="InterPro" id="IPR044974">
    <property type="entry name" value="Disease_R_plants"/>
</dbReference>
<proteinExistence type="predicted"/>
<dbReference type="GO" id="GO:0042742">
    <property type="term" value="P:defense response to bacterium"/>
    <property type="evidence" value="ECO:0007669"/>
    <property type="project" value="UniProtKB-ARBA"/>
</dbReference>